<protein>
    <submittedName>
        <fullName evidence="2">Uncharacterized protein</fullName>
    </submittedName>
</protein>
<sequence length="189" mass="20428">MPKNIHTQDSSQQRASRLLLAMGVIVLVGALAYFVLTLVVNRRTPAAPDTHYTADNGIVLDYESAVWPVCEMTEDDTLGHALKLASGTDSDNANYQIVLFQRGDASTYEDYIGQSESDLKSAYGVISPRKVKIQIEGATVTAVRCDIQAYYAVLATVEYDSGDVVYVSGLTKLASIGDIVNLVESVSLT</sequence>
<dbReference type="RefSeq" id="WP_097791582.1">
    <property type="nucleotide sequence ID" value="NZ_NOUV01000005.1"/>
</dbReference>
<proteinExistence type="predicted"/>
<gene>
    <name evidence="2" type="ORF">CHR60_02575</name>
</gene>
<evidence type="ECO:0000313" key="3">
    <source>
        <dbReference type="Proteomes" id="UP000220904"/>
    </source>
</evidence>
<comment type="caution">
    <text evidence="2">The sequence shown here is derived from an EMBL/GenBank/DDBJ whole genome shotgun (WGS) entry which is preliminary data.</text>
</comment>
<keyword evidence="1" id="KW-1133">Transmembrane helix</keyword>
<accession>A0A2A7B9B8</accession>
<name>A0A2A7B9B8_9FIRM</name>
<organism evidence="2 3">
    <name type="scientific">Faecalibacterium prausnitzii</name>
    <dbReference type="NCBI Taxonomy" id="853"/>
    <lineage>
        <taxon>Bacteria</taxon>
        <taxon>Bacillati</taxon>
        <taxon>Bacillota</taxon>
        <taxon>Clostridia</taxon>
        <taxon>Eubacteriales</taxon>
        <taxon>Oscillospiraceae</taxon>
        <taxon>Faecalibacterium</taxon>
    </lineage>
</organism>
<reference evidence="2 3" key="1">
    <citation type="journal article" date="2017" name="Front. Microbiol.">
        <title>New Insights into the Diversity of the Genus Faecalibacterium.</title>
        <authorList>
            <person name="Benevides L."/>
            <person name="Burman S."/>
            <person name="Martin R."/>
            <person name="Robert V."/>
            <person name="Thomas M."/>
            <person name="Miquel S."/>
            <person name="Chain F."/>
            <person name="Sokol H."/>
            <person name="Bermudez-Humaran L.G."/>
            <person name="Morrison M."/>
            <person name="Langella P."/>
            <person name="Azevedo V.A."/>
            <person name="Chatel J.M."/>
            <person name="Soares S."/>
        </authorList>
    </citation>
    <scope>NUCLEOTIDE SEQUENCE [LARGE SCALE GENOMIC DNA]</scope>
    <source>
        <strain evidence="2 3">AHMP21</strain>
    </source>
</reference>
<evidence type="ECO:0000256" key="1">
    <source>
        <dbReference type="SAM" id="Phobius"/>
    </source>
</evidence>
<keyword evidence="1" id="KW-0472">Membrane</keyword>
<feature type="transmembrane region" description="Helical" evidence="1">
    <location>
        <begin position="18"/>
        <end position="40"/>
    </location>
</feature>
<dbReference type="Proteomes" id="UP000220904">
    <property type="component" value="Unassembled WGS sequence"/>
</dbReference>
<evidence type="ECO:0000313" key="2">
    <source>
        <dbReference type="EMBL" id="PDX87921.1"/>
    </source>
</evidence>
<dbReference type="OrthoDB" id="1857404at2"/>
<dbReference type="AlphaFoldDB" id="A0A2A7B9B8"/>
<dbReference type="EMBL" id="NOUV01000005">
    <property type="protein sequence ID" value="PDX87921.1"/>
    <property type="molecule type" value="Genomic_DNA"/>
</dbReference>
<keyword evidence="1" id="KW-0812">Transmembrane</keyword>